<dbReference type="Gene3D" id="1.10.10.10">
    <property type="entry name" value="Winged helix-like DNA-binding domain superfamily/Winged helix DNA-binding domain"/>
    <property type="match status" value="1"/>
</dbReference>
<feature type="domain" description="HTH gntR-type" evidence="4">
    <location>
        <begin position="16"/>
        <end position="83"/>
    </location>
</feature>
<reference evidence="5 6" key="1">
    <citation type="submission" date="2023-11" db="EMBL/GenBank/DDBJ databases">
        <title>Draft genomes analysis of Pseudomonas asiatica isolated from milk, feces and farm soil of cows suffering from clinical mastitis.</title>
        <authorList>
            <person name="Rahman T."/>
            <person name="Das Z.C."/>
            <person name="Hoque M.N."/>
        </authorList>
    </citation>
    <scope>NUCLEOTIDE SEQUENCE [LARGE SCALE GENOMIC DNA]</scope>
    <source>
        <strain evidence="5 6">2F2</strain>
    </source>
</reference>
<dbReference type="PANTHER" id="PTHR43537:SF53">
    <property type="entry name" value="HTH-TYPE TRANSCRIPTIONAL REPRESSOR NANR"/>
    <property type="match status" value="1"/>
</dbReference>
<evidence type="ECO:0000256" key="2">
    <source>
        <dbReference type="ARBA" id="ARBA00023125"/>
    </source>
</evidence>
<dbReference type="Pfam" id="PF07729">
    <property type="entry name" value="FCD"/>
    <property type="match status" value="1"/>
</dbReference>
<evidence type="ECO:0000313" key="6">
    <source>
        <dbReference type="Proteomes" id="UP001292116"/>
    </source>
</evidence>
<dbReference type="Gene3D" id="1.20.120.530">
    <property type="entry name" value="GntR ligand-binding domain-like"/>
    <property type="match status" value="1"/>
</dbReference>
<keyword evidence="1" id="KW-0805">Transcription regulation</keyword>
<dbReference type="SUPFAM" id="SSF48008">
    <property type="entry name" value="GntR ligand-binding domain-like"/>
    <property type="match status" value="1"/>
</dbReference>
<sequence>MKATAEAHPLIGEVPLDRKGVLADALRRRILSMELAPGAVVDELALCEEFGLSRPPVRELLRQIAAEGYIELEANRAPRVAAMNHDSLHSFFLAAPLIYIATTQLAATHATTPEIEGLKAIQAMFRQAIEQRDVENRVLYNDAFHLEIGRMAHNDYLLPSLRRLLIDHTRLGKIFYRHPTTDDMQRDLELACQQHDQMIEAIERRDPETAGQLVREHFELSRRRMAEYAAPQGMEVALAL</sequence>
<dbReference type="SMART" id="SM00345">
    <property type="entry name" value="HTH_GNTR"/>
    <property type="match status" value="1"/>
</dbReference>
<dbReference type="InterPro" id="IPR036390">
    <property type="entry name" value="WH_DNA-bd_sf"/>
</dbReference>
<keyword evidence="2" id="KW-0238">DNA-binding</keyword>
<keyword evidence="6" id="KW-1185">Reference proteome</keyword>
<proteinExistence type="predicted"/>
<comment type="caution">
    <text evidence="5">The sequence shown here is derived from an EMBL/GenBank/DDBJ whole genome shotgun (WGS) entry which is preliminary data.</text>
</comment>
<protein>
    <submittedName>
        <fullName evidence="5">GntR family transcriptional regulator</fullName>
    </submittedName>
</protein>
<dbReference type="InterPro" id="IPR000524">
    <property type="entry name" value="Tscrpt_reg_HTH_GntR"/>
</dbReference>
<dbReference type="RefSeq" id="WP_322492046.1">
    <property type="nucleotide sequence ID" value="NZ_JAXUBM010000033.1"/>
</dbReference>
<dbReference type="PRINTS" id="PR00035">
    <property type="entry name" value="HTHGNTR"/>
</dbReference>
<dbReference type="PROSITE" id="PS50949">
    <property type="entry name" value="HTH_GNTR"/>
    <property type="match status" value="1"/>
</dbReference>
<evidence type="ECO:0000256" key="3">
    <source>
        <dbReference type="ARBA" id="ARBA00023163"/>
    </source>
</evidence>
<dbReference type="EMBL" id="JAXUBM010000033">
    <property type="protein sequence ID" value="MDZ5741054.1"/>
    <property type="molecule type" value="Genomic_DNA"/>
</dbReference>
<dbReference type="PANTHER" id="PTHR43537">
    <property type="entry name" value="TRANSCRIPTIONAL REGULATOR, GNTR FAMILY"/>
    <property type="match status" value="1"/>
</dbReference>
<dbReference type="InterPro" id="IPR008920">
    <property type="entry name" value="TF_FadR/GntR_C"/>
</dbReference>
<organism evidence="5 6">
    <name type="scientific">Pseudomonas asiatica</name>
    <dbReference type="NCBI Taxonomy" id="2219225"/>
    <lineage>
        <taxon>Bacteria</taxon>
        <taxon>Pseudomonadati</taxon>
        <taxon>Pseudomonadota</taxon>
        <taxon>Gammaproteobacteria</taxon>
        <taxon>Pseudomonadales</taxon>
        <taxon>Pseudomonadaceae</taxon>
        <taxon>Pseudomonas</taxon>
    </lineage>
</organism>
<name>A0ABU5L4H6_9PSED</name>
<dbReference type="SMART" id="SM00895">
    <property type="entry name" value="FCD"/>
    <property type="match status" value="1"/>
</dbReference>
<dbReference type="InterPro" id="IPR011711">
    <property type="entry name" value="GntR_C"/>
</dbReference>
<gene>
    <name evidence="5" type="ORF">SOW75_22995</name>
</gene>
<dbReference type="InterPro" id="IPR036388">
    <property type="entry name" value="WH-like_DNA-bd_sf"/>
</dbReference>
<dbReference type="Pfam" id="PF00392">
    <property type="entry name" value="GntR"/>
    <property type="match status" value="1"/>
</dbReference>
<keyword evidence="3" id="KW-0804">Transcription</keyword>
<dbReference type="Proteomes" id="UP001292116">
    <property type="component" value="Unassembled WGS sequence"/>
</dbReference>
<dbReference type="SUPFAM" id="SSF46785">
    <property type="entry name" value="Winged helix' DNA-binding domain"/>
    <property type="match status" value="1"/>
</dbReference>
<evidence type="ECO:0000313" key="5">
    <source>
        <dbReference type="EMBL" id="MDZ5741054.1"/>
    </source>
</evidence>
<accession>A0ABU5L4H6</accession>
<evidence type="ECO:0000256" key="1">
    <source>
        <dbReference type="ARBA" id="ARBA00023015"/>
    </source>
</evidence>
<evidence type="ECO:0000259" key="4">
    <source>
        <dbReference type="PROSITE" id="PS50949"/>
    </source>
</evidence>